<comment type="caution">
    <text evidence="1">The sequence shown here is derived from an EMBL/GenBank/DDBJ whole genome shotgun (WGS) entry which is preliminary data.</text>
</comment>
<evidence type="ECO:0000313" key="2">
    <source>
        <dbReference type="Proteomes" id="UP000603641"/>
    </source>
</evidence>
<dbReference type="EMBL" id="JACSQM010000002">
    <property type="protein sequence ID" value="MBD7963345.1"/>
    <property type="molecule type" value="Genomic_DNA"/>
</dbReference>
<evidence type="ECO:0000313" key="1">
    <source>
        <dbReference type="EMBL" id="MBD7963345.1"/>
    </source>
</evidence>
<sequence>MVLHSSHFSSEEKLMIRELKKKIRHEADVQEKKELERQLNHLIEKAFIKKQLMRRKEL</sequence>
<gene>
    <name evidence="1" type="ORF">H9648_04685</name>
</gene>
<proteinExistence type="predicted"/>
<dbReference type="RefSeq" id="WP_191752760.1">
    <property type="nucleotide sequence ID" value="NZ_JACSQM010000002.1"/>
</dbReference>
<accession>A0ABR8SIS9</accession>
<reference evidence="1 2" key="1">
    <citation type="submission" date="2020-08" db="EMBL/GenBank/DDBJ databases">
        <title>A Genomic Blueprint of the Chicken Gut Microbiome.</title>
        <authorList>
            <person name="Gilroy R."/>
            <person name="Ravi A."/>
            <person name="Getino M."/>
            <person name="Pursley I."/>
            <person name="Horton D.L."/>
            <person name="Alikhan N.-F."/>
            <person name="Baker D."/>
            <person name="Gharbi K."/>
            <person name="Hall N."/>
            <person name="Watson M."/>
            <person name="Adriaenssens E.M."/>
            <person name="Foster-Nyarko E."/>
            <person name="Jarju S."/>
            <person name="Secka A."/>
            <person name="Antonio M."/>
            <person name="Oren A."/>
            <person name="Chaudhuri R."/>
            <person name="La Ragione R.M."/>
            <person name="Hildebrand F."/>
            <person name="Pallen M.J."/>
        </authorList>
    </citation>
    <scope>NUCLEOTIDE SEQUENCE [LARGE SCALE GENOMIC DNA]</scope>
    <source>
        <strain evidence="1 2">Sa2CUA10</strain>
    </source>
</reference>
<keyword evidence="2" id="KW-1185">Reference proteome</keyword>
<organism evidence="1 2">
    <name type="scientific">Fictibacillus norfolkensis</name>
    <dbReference type="NCBI Taxonomy" id="2762233"/>
    <lineage>
        <taxon>Bacteria</taxon>
        <taxon>Bacillati</taxon>
        <taxon>Bacillota</taxon>
        <taxon>Bacilli</taxon>
        <taxon>Bacillales</taxon>
        <taxon>Fictibacillaceae</taxon>
        <taxon>Fictibacillus</taxon>
    </lineage>
</organism>
<protein>
    <submittedName>
        <fullName evidence="1">Uncharacterized protein</fullName>
    </submittedName>
</protein>
<dbReference type="Proteomes" id="UP000603641">
    <property type="component" value="Unassembled WGS sequence"/>
</dbReference>
<name>A0ABR8SIS9_9BACL</name>